<sequence length="348" mass="38416">MVFKFHCAAAILLQCSHALQPARCQHGDGRPKHALQPARWQHGDGRPKPEFVNCAQHGASNVLQYSRLSTHACGTDLPLLLVRDVIKPLVQYEQSVVRPRGRKPIIMHLGANTFSERPLVGQVLADLEKRSGEGAFRVVLVEMVSQFNPYIMKAVAELPVAPAKVQLVNAMIQGHCQAPSARYYFVSSRLWKDYPEVGNLLDAGFGCATTDRKRVERCTAFHIKTFTPFAHPEKINLTRYITEHTARCLEPRQLLEEIRAEPSDLAYLTTDCEGADAGIVRSLLHEGVRAPFISMEGAPSSAPIAELRRAGYKIGVHCEGDCANPDDPFGGVKDTIGIRAPALCLHQE</sequence>
<evidence type="ECO:0000313" key="2">
    <source>
        <dbReference type="EMBL" id="CAD9191843.1"/>
    </source>
</evidence>
<proteinExistence type="predicted"/>
<accession>A0A7S1SDR1</accession>
<dbReference type="AlphaFoldDB" id="A0A7S1SDR1"/>
<gene>
    <name evidence="2" type="ORF">ACAT0790_LOCUS68618</name>
</gene>
<feature type="signal peptide" evidence="1">
    <location>
        <begin position="1"/>
        <end position="18"/>
    </location>
</feature>
<dbReference type="EMBL" id="HBGE01114975">
    <property type="protein sequence ID" value="CAD9191843.1"/>
    <property type="molecule type" value="Transcribed_RNA"/>
</dbReference>
<evidence type="ECO:0008006" key="3">
    <source>
        <dbReference type="Google" id="ProtNLM"/>
    </source>
</evidence>
<feature type="chain" id="PRO_5030572299" description="Methyltransferase FkbM domain-containing protein" evidence="1">
    <location>
        <begin position="19"/>
        <end position="348"/>
    </location>
</feature>
<evidence type="ECO:0000256" key="1">
    <source>
        <dbReference type="SAM" id="SignalP"/>
    </source>
</evidence>
<name>A0A7S1SDR1_ALECA</name>
<keyword evidence="1" id="KW-0732">Signal</keyword>
<organism evidence="2">
    <name type="scientific">Alexandrium catenella</name>
    <name type="common">Red tide dinoflagellate</name>
    <name type="synonym">Gonyaulax catenella</name>
    <dbReference type="NCBI Taxonomy" id="2925"/>
    <lineage>
        <taxon>Eukaryota</taxon>
        <taxon>Sar</taxon>
        <taxon>Alveolata</taxon>
        <taxon>Dinophyceae</taxon>
        <taxon>Gonyaulacales</taxon>
        <taxon>Pyrocystaceae</taxon>
        <taxon>Alexandrium</taxon>
    </lineage>
</organism>
<reference evidence="2" key="1">
    <citation type="submission" date="2021-01" db="EMBL/GenBank/DDBJ databases">
        <authorList>
            <person name="Corre E."/>
            <person name="Pelletier E."/>
            <person name="Niang G."/>
            <person name="Scheremetjew M."/>
            <person name="Finn R."/>
            <person name="Kale V."/>
            <person name="Holt S."/>
            <person name="Cochrane G."/>
            <person name="Meng A."/>
            <person name="Brown T."/>
            <person name="Cohen L."/>
        </authorList>
    </citation>
    <scope>NUCLEOTIDE SEQUENCE</scope>
    <source>
        <strain evidence="2">OF101</strain>
    </source>
</reference>
<protein>
    <recommendedName>
        <fullName evidence="3">Methyltransferase FkbM domain-containing protein</fullName>
    </recommendedName>
</protein>